<sequence>MKQHAAENDFSAPAATEKGYSAVASNKGDIRLLDRLALEP</sequence>
<evidence type="ECO:0000313" key="2">
    <source>
        <dbReference type="EMBL" id="PNP59316.1"/>
    </source>
</evidence>
<dbReference type="InterPro" id="IPR013863">
    <property type="entry name" value="VID27_C"/>
</dbReference>
<reference evidence="2 3" key="1">
    <citation type="submission" date="2017-06" db="EMBL/GenBank/DDBJ databases">
        <title>Genome of Fusarium nygamai isolate CS10214.</title>
        <authorList>
            <person name="Gardiner D.M."/>
            <person name="Obanor F."/>
            <person name="Kazan K."/>
        </authorList>
    </citation>
    <scope>NUCLEOTIDE SEQUENCE [LARGE SCALE GENOMIC DNA]</scope>
    <source>
        <strain evidence="2 3">CS10214</strain>
    </source>
</reference>
<feature type="domain" description="Vacuolar import/degradation Vid27 C-terminal" evidence="1">
    <location>
        <begin position="1"/>
        <end position="37"/>
    </location>
</feature>
<name>A0A2K0UNF0_GIBNY</name>
<keyword evidence="3" id="KW-1185">Reference proteome</keyword>
<dbReference type="EMBL" id="MTQA01000425">
    <property type="protein sequence ID" value="PNP59316.1"/>
    <property type="molecule type" value="Genomic_DNA"/>
</dbReference>
<dbReference type="Proteomes" id="UP000236664">
    <property type="component" value="Unassembled WGS sequence"/>
</dbReference>
<accession>A0A2K0UNF0</accession>
<comment type="caution">
    <text evidence="2">The sequence shown here is derived from an EMBL/GenBank/DDBJ whole genome shotgun (WGS) entry which is preliminary data.</text>
</comment>
<evidence type="ECO:0000313" key="3">
    <source>
        <dbReference type="Proteomes" id="UP000236664"/>
    </source>
</evidence>
<gene>
    <name evidence="2" type="ORF">FNYG_14931</name>
</gene>
<dbReference type="AlphaFoldDB" id="A0A2K0UNF0"/>
<dbReference type="Pfam" id="PF08553">
    <property type="entry name" value="VID27"/>
    <property type="match status" value="1"/>
</dbReference>
<proteinExistence type="predicted"/>
<organism evidence="2 3">
    <name type="scientific">Gibberella nygamai</name>
    <name type="common">Bean root rot disease fungus</name>
    <name type="synonym">Fusarium nygamai</name>
    <dbReference type="NCBI Taxonomy" id="42673"/>
    <lineage>
        <taxon>Eukaryota</taxon>
        <taxon>Fungi</taxon>
        <taxon>Dikarya</taxon>
        <taxon>Ascomycota</taxon>
        <taxon>Pezizomycotina</taxon>
        <taxon>Sordariomycetes</taxon>
        <taxon>Hypocreomycetidae</taxon>
        <taxon>Hypocreales</taxon>
        <taxon>Nectriaceae</taxon>
        <taxon>Fusarium</taxon>
        <taxon>Fusarium fujikuroi species complex</taxon>
    </lineage>
</organism>
<protein>
    <recommendedName>
        <fullName evidence="1">Vacuolar import/degradation Vid27 C-terminal domain-containing protein</fullName>
    </recommendedName>
</protein>
<dbReference type="OrthoDB" id="10452438at2759"/>
<evidence type="ECO:0000259" key="1">
    <source>
        <dbReference type="Pfam" id="PF08553"/>
    </source>
</evidence>